<feature type="non-terminal residue" evidence="4">
    <location>
        <position position="218"/>
    </location>
</feature>
<dbReference type="EMBL" id="MUXT01000017">
    <property type="protein sequence ID" value="OOR82061.1"/>
    <property type="molecule type" value="Genomic_DNA"/>
</dbReference>
<comment type="similarity">
    <text evidence="1">Belongs to the MobA/MobL family.</text>
</comment>
<name>A0A1S9ZGB2_9GAMM</name>
<evidence type="ECO:0000259" key="3">
    <source>
        <dbReference type="Pfam" id="PF03389"/>
    </source>
</evidence>
<accession>A0A1S9ZGB2</accession>
<feature type="domain" description="MobA/MobL protein" evidence="3">
    <location>
        <begin position="28"/>
        <end position="180"/>
    </location>
</feature>
<dbReference type="AlphaFoldDB" id="A0A1S9ZGB2"/>
<comment type="caution">
    <text evidence="4">The sequence shown here is derived from an EMBL/GenBank/DDBJ whole genome shotgun (WGS) entry which is preliminary data.</text>
</comment>
<dbReference type="Pfam" id="PF03389">
    <property type="entry name" value="MobA_MobL"/>
    <property type="match status" value="1"/>
</dbReference>
<protein>
    <recommendedName>
        <fullName evidence="3">MobA/MobL protein domain-containing protein</fullName>
    </recommendedName>
</protein>
<reference evidence="4 5" key="1">
    <citation type="submission" date="2017-02" db="EMBL/GenBank/DDBJ databases">
        <title>Draft genome sequence of Moraxella canis CCUG 8415A type strain.</title>
        <authorList>
            <person name="Engstrom-Jakobsson H."/>
            <person name="Salva-Serra F."/>
            <person name="Thorell K."/>
            <person name="Gonzales-Siles L."/>
            <person name="Karlsson R."/>
            <person name="Boulund F."/>
            <person name="Engstrand L."/>
            <person name="Moore E."/>
        </authorList>
    </citation>
    <scope>NUCLEOTIDE SEQUENCE [LARGE SCALE GENOMIC DNA]</scope>
    <source>
        <strain evidence="4 5">CCUG 8415A</strain>
    </source>
</reference>
<evidence type="ECO:0000256" key="1">
    <source>
        <dbReference type="ARBA" id="ARBA00010873"/>
    </source>
</evidence>
<gene>
    <name evidence="4" type="ORF">B0180_09995</name>
</gene>
<evidence type="ECO:0000313" key="4">
    <source>
        <dbReference type="EMBL" id="OOR82061.1"/>
    </source>
</evidence>
<dbReference type="Gene3D" id="3.30.930.30">
    <property type="match status" value="1"/>
</dbReference>
<evidence type="ECO:0000313" key="5">
    <source>
        <dbReference type="Proteomes" id="UP000190322"/>
    </source>
</evidence>
<evidence type="ECO:0000256" key="2">
    <source>
        <dbReference type="ARBA" id="ARBA00022971"/>
    </source>
</evidence>
<sequence length="218" mass="25397">MSINRISVQIGAKGKASPHFNYITATGKYEYKRGVEKTGHGNMPTWAKNDPAKFWQAADEFERANGQTYKEHILSIPREMPTYLRRRFIKDWIKQEIGDKHPFSYAIHETQSSDGGTNPHAHVMYCPRELDGIDRSPEQFFKRYNAKNPELGGARKAETGLSRGEMKKNLLEQRERWNNLIVDFAREWRFDLEPRHPMSEPTINKTMAEIQKSQKLDD</sequence>
<dbReference type="RefSeq" id="WP_167366947.1">
    <property type="nucleotide sequence ID" value="NZ_MUXT01000017.1"/>
</dbReference>
<dbReference type="InterPro" id="IPR005053">
    <property type="entry name" value="MobA_MobL"/>
</dbReference>
<keyword evidence="2" id="KW-0184">Conjugation</keyword>
<organism evidence="4 5">
    <name type="scientific">Moraxella canis</name>
    <dbReference type="NCBI Taxonomy" id="90239"/>
    <lineage>
        <taxon>Bacteria</taxon>
        <taxon>Pseudomonadati</taxon>
        <taxon>Pseudomonadota</taxon>
        <taxon>Gammaproteobacteria</taxon>
        <taxon>Moraxellales</taxon>
        <taxon>Moraxellaceae</taxon>
        <taxon>Moraxella</taxon>
    </lineage>
</organism>
<proteinExistence type="inferred from homology"/>
<dbReference type="Proteomes" id="UP000190322">
    <property type="component" value="Unassembled WGS sequence"/>
</dbReference>